<protein>
    <submittedName>
        <fullName evidence="1">Uncharacterized protein</fullName>
    </submittedName>
</protein>
<dbReference type="AlphaFoldDB" id="A0A0E9WB12"/>
<evidence type="ECO:0000313" key="1">
    <source>
        <dbReference type="EMBL" id="JAH87481.1"/>
    </source>
</evidence>
<reference evidence="1" key="1">
    <citation type="submission" date="2014-11" db="EMBL/GenBank/DDBJ databases">
        <authorList>
            <person name="Amaro Gonzalez C."/>
        </authorList>
    </citation>
    <scope>NUCLEOTIDE SEQUENCE</scope>
</reference>
<reference evidence="1" key="2">
    <citation type="journal article" date="2015" name="Fish Shellfish Immunol.">
        <title>Early steps in the European eel (Anguilla anguilla)-Vibrio vulnificus interaction in the gills: Role of the RtxA13 toxin.</title>
        <authorList>
            <person name="Callol A."/>
            <person name="Pajuelo D."/>
            <person name="Ebbesson L."/>
            <person name="Teles M."/>
            <person name="MacKenzie S."/>
            <person name="Amaro C."/>
        </authorList>
    </citation>
    <scope>NUCLEOTIDE SEQUENCE</scope>
</reference>
<dbReference type="EMBL" id="GBXM01021096">
    <property type="protein sequence ID" value="JAH87481.1"/>
    <property type="molecule type" value="Transcribed_RNA"/>
</dbReference>
<name>A0A0E9WB12_ANGAN</name>
<sequence>MQAVIRLPNAQSLETSVKRQPSFYITDSISVTSGKWYSKLKVWNGHHT</sequence>
<organism evidence="1">
    <name type="scientific">Anguilla anguilla</name>
    <name type="common">European freshwater eel</name>
    <name type="synonym">Muraena anguilla</name>
    <dbReference type="NCBI Taxonomy" id="7936"/>
    <lineage>
        <taxon>Eukaryota</taxon>
        <taxon>Metazoa</taxon>
        <taxon>Chordata</taxon>
        <taxon>Craniata</taxon>
        <taxon>Vertebrata</taxon>
        <taxon>Euteleostomi</taxon>
        <taxon>Actinopterygii</taxon>
        <taxon>Neopterygii</taxon>
        <taxon>Teleostei</taxon>
        <taxon>Anguilliformes</taxon>
        <taxon>Anguillidae</taxon>
        <taxon>Anguilla</taxon>
    </lineage>
</organism>
<proteinExistence type="predicted"/>
<accession>A0A0E9WB12</accession>